<organism evidence="3 4">
    <name type="scientific">Cyprinus carpio</name>
    <name type="common">Common carp</name>
    <dbReference type="NCBI Taxonomy" id="7962"/>
    <lineage>
        <taxon>Eukaryota</taxon>
        <taxon>Metazoa</taxon>
        <taxon>Chordata</taxon>
        <taxon>Craniata</taxon>
        <taxon>Vertebrata</taxon>
        <taxon>Euteleostomi</taxon>
        <taxon>Actinopterygii</taxon>
        <taxon>Neopterygii</taxon>
        <taxon>Teleostei</taxon>
        <taxon>Ostariophysi</taxon>
        <taxon>Cypriniformes</taxon>
        <taxon>Cyprinidae</taxon>
        <taxon>Cyprininae</taxon>
        <taxon>Cyprinus</taxon>
    </lineage>
</organism>
<proteinExistence type="predicted"/>
<dbReference type="PANTHER" id="PTHR21063">
    <property type="entry name" value="LFA-3"/>
    <property type="match status" value="1"/>
</dbReference>
<dbReference type="Gene3D" id="2.60.40.10">
    <property type="entry name" value="Immunoglobulins"/>
    <property type="match status" value="2"/>
</dbReference>
<dbReference type="CDD" id="cd00096">
    <property type="entry name" value="Ig"/>
    <property type="match status" value="1"/>
</dbReference>
<name>A0A8C1S318_CYPCA</name>
<reference evidence="3" key="1">
    <citation type="submission" date="2025-08" db="UniProtKB">
        <authorList>
            <consortium name="Ensembl"/>
        </authorList>
    </citation>
    <scope>IDENTIFICATION</scope>
</reference>
<dbReference type="InterPro" id="IPR003599">
    <property type="entry name" value="Ig_sub"/>
</dbReference>
<evidence type="ECO:0000256" key="1">
    <source>
        <dbReference type="SAM" id="SignalP"/>
    </source>
</evidence>
<dbReference type="PANTHER" id="PTHR21063:SF4">
    <property type="entry name" value="CD48 ANTIGEN-RELATED"/>
    <property type="match status" value="1"/>
</dbReference>
<keyword evidence="1" id="KW-0732">Signal</keyword>
<protein>
    <recommendedName>
        <fullName evidence="2">Ig-like domain-containing protein</fullName>
    </recommendedName>
</protein>
<dbReference type="Ensembl" id="ENSCCRT00015002099.1">
    <property type="protein sequence ID" value="ENSCCRP00015001977.1"/>
    <property type="gene ID" value="ENSCCRG00015001276.1"/>
</dbReference>
<dbReference type="Pfam" id="PF07686">
    <property type="entry name" value="V-set"/>
    <property type="match status" value="1"/>
</dbReference>
<dbReference type="PROSITE" id="PS50835">
    <property type="entry name" value="IG_LIKE"/>
    <property type="match status" value="1"/>
</dbReference>
<dbReference type="InterPro" id="IPR036179">
    <property type="entry name" value="Ig-like_dom_sf"/>
</dbReference>
<dbReference type="InterPro" id="IPR013783">
    <property type="entry name" value="Ig-like_fold"/>
</dbReference>
<feature type="signal peptide" evidence="1">
    <location>
        <begin position="1"/>
        <end position="20"/>
    </location>
</feature>
<dbReference type="SMART" id="SM00409">
    <property type="entry name" value="IG"/>
    <property type="match status" value="2"/>
</dbReference>
<dbReference type="AlphaFoldDB" id="A0A8C1S318"/>
<feature type="chain" id="PRO_5033984700" description="Ig-like domain-containing protein" evidence="1">
    <location>
        <begin position="21"/>
        <end position="228"/>
    </location>
</feature>
<evidence type="ECO:0000313" key="4">
    <source>
        <dbReference type="Proteomes" id="UP000694700"/>
    </source>
</evidence>
<evidence type="ECO:0000313" key="3">
    <source>
        <dbReference type="Ensembl" id="ENSCCRP00015001977.1"/>
    </source>
</evidence>
<accession>A0A8C1S318</accession>
<dbReference type="SUPFAM" id="SSF48726">
    <property type="entry name" value="Immunoglobulin"/>
    <property type="match status" value="2"/>
</dbReference>
<dbReference type="InterPro" id="IPR013106">
    <property type="entry name" value="Ig_V-set"/>
</dbReference>
<feature type="domain" description="Ig-like" evidence="2">
    <location>
        <begin position="126"/>
        <end position="214"/>
    </location>
</feature>
<evidence type="ECO:0000259" key="2">
    <source>
        <dbReference type="PROSITE" id="PS50835"/>
    </source>
</evidence>
<dbReference type="Proteomes" id="UP000694700">
    <property type="component" value="Unplaced"/>
</dbReference>
<sequence length="228" mass="25385">MSHMFVLFCLYSWRLIGVFGESVSVMEGDSVTLHTDLTKIHDNEDILWKFGAKTSYIAQIRRAAGIFSTYNDGRFRDRLKLDRQTGSLTITNITTQHTGLYEVQKSGVKWSSKQFCVSVYARLPVPVISSNSSQCSSSSSSSLQQNCTLVCSVVNVSHVTLSWYKGNSLLSSISVSDLSISLSLPLEVEYQDKNSYSCVINNHISKQTQHLDITQLCHTCAGTAMLIY</sequence>
<dbReference type="InterPro" id="IPR007110">
    <property type="entry name" value="Ig-like_dom"/>
</dbReference>